<evidence type="ECO:0000313" key="6">
    <source>
        <dbReference type="Proteomes" id="UP000013827"/>
    </source>
</evidence>
<dbReference type="HOGENOM" id="CLU_069661_0_0_1"/>
<organism evidence="5 6">
    <name type="scientific">Emiliania huxleyi (strain CCMP1516)</name>
    <dbReference type="NCBI Taxonomy" id="280463"/>
    <lineage>
        <taxon>Eukaryota</taxon>
        <taxon>Haptista</taxon>
        <taxon>Haptophyta</taxon>
        <taxon>Prymnesiophyceae</taxon>
        <taxon>Isochrysidales</taxon>
        <taxon>Noelaerhabdaceae</taxon>
        <taxon>Emiliania</taxon>
    </lineage>
</organism>
<dbReference type="PANTHER" id="PTHR13292:SF0">
    <property type="entry name" value="AUTOPHAGY-RELATED PROTEIN 101"/>
    <property type="match status" value="1"/>
</dbReference>
<dbReference type="GO" id="GO:0000045">
    <property type="term" value="P:autophagosome assembly"/>
    <property type="evidence" value="ECO:0007669"/>
    <property type="project" value="TreeGrafter"/>
</dbReference>
<dbReference type="AlphaFoldDB" id="A0A0D3JEY6"/>
<evidence type="ECO:0000256" key="2">
    <source>
        <dbReference type="ARBA" id="ARBA00018874"/>
    </source>
</evidence>
<evidence type="ECO:0000256" key="3">
    <source>
        <dbReference type="ARBA" id="ARBA00023006"/>
    </source>
</evidence>
<dbReference type="Pfam" id="PF07855">
    <property type="entry name" value="ATG101"/>
    <property type="match status" value="1"/>
</dbReference>
<dbReference type="eggNOG" id="KOG4493">
    <property type="taxonomic scope" value="Eukaryota"/>
</dbReference>
<dbReference type="GO" id="GO:0000407">
    <property type="term" value="C:phagophore assembly site"/>
    <property type="evidence" value="ECO:0007669"/>
    <property type="project" value="TreeGrafter"/>
</dbReference>
<dbReference type="InterPro" id="IPR012445">
    <property type="entry name" value="ATG101"/>
</dbReference>
<keyword evidence="3" id="KW-0072">Autophagy</keyword>
<dbReference type="Proteomes" id="UP000013827">
    <property type="component" value="Unassembled WGS sequence"/>
</dbReference>
<dbReference type="STRING" id="2903.R1EGI4"/>
<dbReference type="KEGG" id="ehx:EMIHUDRAFT_447231"/>
<dbReference type="GO" id="GO:0019901">
    <property type="term" value="F:protein kinase binding"/>
    <property type="evidence" value="ECO:0007669"/>
    <property type="project" value="TreeGrafter"/>
</dbReference>
<comment type="similarity">
    <text evidence="1">Belongs to the ATG101 family.</text>
</comment>
<reference evidence="6" key="1">
    <citation type="journal article" date="2013" name="Nature">
        <title>Pan genome of the phytoplankton Emiliania underpins its global distribution.</title>
        <authorList>
            <person name="Read B.A."/>
            <person name="Kegel J."/>
            <person name="Klute M.J."/>
            <person name="Kuo A."/>
            <person name="Lefebvre S.C."/>
            <person name="Maumus F."/>
            <person name="Mayer C."/>
            <person name="Miller J."/>
            <person name="Monier A."/>
            <person name="Salamov A."/>
            <person name="Young J."/>
            <person name="Aguilar M."/>
            <person name="Claverie J.M."/>
            <person name="Frickenhaus S."/>
            <person name="Gonzalez K."/>
            <person name="Herman E.K."/>
            <person name="Lin Y.C."/>
            <person name="Napier J."/>
            <person name="Ogata H."/>
            <person name="Sarno A.F."/>
            <person name="Shmutz J."/>
            <person name="Schroeder D."/>
            <person name="de Vargas C."/>
            <person name="Verret F."/>
            <person name="von Dassow P."/>
            <person name="Valentin K."/>
            <person name="Van de Peer Y."/>
            <person name="Wheeler G."/>
            <person name="Dacks J.B."/>
            <person name="Delwiche C.F."/>
            <person name="Dyhrman S.T."/>
            <person name="Glockner G."/>
            <person name="John U."/>
            <person name="Richards T."/>
            <person name="Worden A.Z."/>
            <person name="Zhang X."/>
            <person name="Grigoriev I.V."/>
            <person name="Allen A.E."/>
            <person name="Bidle K."/>
            <person name="Borodovsky M."/>
            <person name="Bowler C."/>
            <person name="Brownlee C."/>
            <person name="Cock J.M."/>
            <person name="Elias M."/>
            <person name="Gladyshev V.N."/>
            <person name="Groth M."/>
            <person name="Guda C."/>
            <person name="Hadaegh A."/>
            <person name="Iglesias-Rodriguez M.D."/>
            <person name="Jenkins J."/>
            <person name="Jones B.M."/>
            <person name="Lawson T."/>
            <person name="Leese F."/>
            <person name="Lindquist E."/>
            <person name="Lobanov A."/>
            <person name="Lomsadze A."/>
            <person name="Malik S.B."/>
            <person name="Marsh M.E."/>
            <person name="Mackinder L."/>
            <person name="Mock T."/>
            <person name="Mueller-Roeber B."/>
            <person name="Pagarete A."/>
            <person name="Parker M."/>
            <person name="Probert I."/>
            <person name="Quesneville H."/>
            <person name="Raines C."/>
            <person name="Rensing S.A."/>
            <person name="Riano-Pachon D.M."/>
            <person name="Richier S."/>
            <person name="Rokitta S."/>
            <person name="Shiraiwa Y."/>
            <person name="Soanes D.M."/>
            <person name="van der Giezen M."/>
            <person name="Wahlund T.M."/>
            <person name="Williams B."/>
            <person name="Wilson W."/>
            <person name="Wolfe G."/>
            <person name="Wurch L.L."/>
        </authorList>
    </citation>
    <scope>NUCLEOTIDE SEQUENCE</scope>
</reference>
<feature type="region of interest" description="Disordered" evidence="4">
    <location>
        <begin position="126"/>
        <end position="154"/>
    </location>
</feature>
<dbReference type="PANTHER" id="PTHR13292">
    <property type="entry name" value="AUTOPHAGY-RELATED PROTEIN 101"/>
    <property type="match status" value="1"/>
</dbReference>
<accession>A0A0D3JEY6</accession>
<dbReference type="PaxDb" id="2903-EOD22071"/>
<sequence>MNCEQIALEELHVERFQLKEVLKILLHSIIFQRALGECRLRDVDSELFDISYVRCDSRLVEARVEEHAEAFSSAIERGARVSLAFFERRARQAAFGLFRSEERVVWERWTIPLVVVPNFAQLHRHMGGAQMPPGAHGAGRSTEADSQDEETRRRQASLEAVLRRRIEFILTVASGRREHIPPADGLGGEALWFEISTDADSWSGLDLLKQLLSSPPQLGSG</sequence>
<evidence type="ECO:0000256" key="1">
    <source>
        <dbReference type="ARBA" id="ARBA00007130"/>
    </source>
</evidence>
<reference evidence="5" key="2">
    <citation type="submission" date="2024-10" db="UniProtKB">
        <authorList>
            <consortium name="EnsemblProtists"/>
        </authorList>
    </citation>
    <scope>IDENTIFICATION</scope>
</reference>
<dbReference type="EnsemblProtists" id="EOD22071">
    <property type="protein sequence ID" value="EOD22071"/>
    <property type="gene ID" value="EMIHUDRAFT_447231"/>
</dbReference>
<proteinExistence type="inferred from homology"/>
<name>A0A0D3JEY6_EMIH1</name>
<dbReference type="GO" id="GO:1990316">
    <property type="term" value="C:Atg1/ULK1 kinase complex"/>
    <property type="evidence" value="ECO:0007669"/>
    <property type="project" value="TreeGrafter"/>
</dbReference>
<evidence type="ECO:0000313" key="5">
    <source>
        <dbReference type="EnsemblProtists" id="EOD22071"/>
    </source>
</evidence>
<keyword evidence="6" id="KW-1185">Reference proteome</keyword>
<dbReference type="RefSeq" id="XP_005774500.1">
    <property type="nucleotide sequence ID" value="XM_005774443.1"/>
</dbReference>
<dbReference type="GeneID" id="17267618"/>
<protein>
    <recommendedName>
        <fullName evidence="2">Autophagy-related protein 101</fullName>
    </recommendedName>
</protein>
<evidence type="ECO:0000256" key="4">
    <source>
        <dbReference type="SAM" id="MobiDB-lite"/>
    </source>
</evidence>